<dbReference type="EnsemblProtists" id="EOD41748">
    <property type="protein sequence ID" value="EOD41748"/>
    <property type="gene ID" value="EMIHUDRAFT_425759"/>
</dbReference>
<comment type="cofactor">
    <cofactor evidence="1">
        <name>pyridoxal 5'-phosphate</name>
        <dbReference type="ChEBI" id="CHEBI:597326"/>
    </cofactor>
</comment>
<evidence type="ECO:0000256" key="8">
    <source>
        <dbReference type="ARBA" id="ARBA00022898"/>
    </source>
</evidence>
<dbReference type="KEGG" id="ehx:EMIHUDRAFT_425759"/>
<keyword evidence="9" id="KW-0368">Histidine biosynthesis</keyword>
<evidence type="ECO:0000313" key="13">
    <source>
        <dbReference type="EnsemblProtists" id="EOD41748"/>
    </source>
</evidence>
<dbReference type="EC" id="2.6.1.9" evidence="4"/>
<evidence type="ECO:0000256" key="9">
    <source>
        <dbReference type="ARBA" id="ARBA00023102"/>
    </source>
</evidence>
<evidence type="ECO:0000256" key="1">
    <source>
        <dbReference type="ARBA" id="ARBA00001933"/>
    </source>
</evidence>
<dbReference type="CDD" id="cd00609">
    <property type="entry name" value="AAT_like"/>
    <property type="match status" value="1"/>
</dbReference>
<evidence type="ECO:0000313" key="14">
    <source>
        <dbReference type="Proteomes" id="UP000013827"/>
    </source>
</evidence>
<evidence type="ECO:0000256" key="5">
    <source>
        <dbReference type="ARBA" id="ARBA00022576"/>
    </source>
</evidence>
<dbReference type="InterPro" id="IPR001917">
    <property type="entry name" value="Aminotrans_II_pyridoxalP_BS"/>
</dbReference>
<dbReference type="AlphaFoldDB" id="A0A0D3L163"/>
<dbReference type="RefSeq" id="XP_005794177.1">
    <property type="nucleotide sequence ID" value="XM_005794120.1"/>
</dbReference>
<accession>A0A0D3L163</accession>
<dbReference type="PANTHER" id="PTHR42885">
    <property type="entry name" value="HISTIDINOL-PHOSPHATE AMINOTRANSFERASE-RELATED"/>
    <property type="match status" value="1"/>
</dbReference>
<dbReference type="HAMAP" id="MF_01023">
    <property type="entry name" value="HisC_aminotrans_2"/>
    <property type="match status" value="1"/>
</dbReference>
<dbReference type="STRING" id="2903.R1E293"/>
<keyword evidence="7" id="KW-0808">Transferase</keyword>
<evidence type="ECO:0000256" key="10">
    <source>
        <dbReference type="ARBA" id="ARBA00030262"/>
    </source>
</evidence>
<name>A0A0D3L163_EMIH1</name>
<dbReference type="eggNOG" id="KOG0633">
    <property type="taxonomic scope" value="Eukaryota"/>
</dbReference>
<keyword evidence="8" id="KW-0663">Pyridoxal phosphate</keyword>
<evidence type="ECO:0000256" key="7">
    <source>
        <dbReference type="ARBA" id="ARBA00022679"/>
    </source>
</evidence>
<dbReference type="InterPro" id="IPR005861">
    <property type="entry name" value="HisP_aminotrans"/>
</dbReference>
<dbReference type="PANTHER" id="PTHR42885:SF2">
    <property type="entry name" value="HISTIDINOL-PHOSPHATE AMINOTRANSFERASE"/>
    <property type="match status" value="1"/>
</dbReference>
<dbReference type="Gene3D" id="3.40.640.10">
    <property type="entry name" value="Type I PLP-dependent aspartate aminotransferase-like (Major domain)"/>
    <property type="match status" value="1"/>
</dbReference>
<comment type="pathway">
    <text evidence="2">Amino-acid biosynthesis; L-histidine biosynthesis; L-histidine from 5-phospho-alpha-D-ribose 1-diphosphate: step 7/9.</text>
</comment>
<evidence type="ECO:0000256" key="2">
    <source>
        <dbReference type="ARBA" id="ARBA00005011"/>
    </source>
</evidence>
<dbReference type="HOGENOM" id="CLU_017584_3_1_1"/>
<organism evidence="13 14">
    <name type="scientific">Emiliania huxleyi (strain CCMP1516)</name>
    <dbReference type="NCBI Taxonomy" id="280463"/>
    <lineage>
        <taxon>Eukaryota</taxon>
        <taxon>Haptista</taxon>
        <taxon>Haptophyta</taxon>
        <taxon>Prymnesiophyceae</taxon>
        <taxon>Isochrysidales</taxon>
        <taxon>Noelaerhabdaceae</taxon>
        <taxon>Emiliania</taxon>
    </lineage>
</organism>
<dbReference type="InterPro" id="IPR015422">
    <property type="entry name" value="PyrdxlP-dep_Trfase_small"/>
</dbReference>
<reference evidence="14" key="1">
    <citation type="journal article" date="2013" name="Nature">
        <title>Pan genome of the phytoplankton Emiliania underpins its global distribution.</title>
        <authorList>
            <person name="Read B.A."/>
            <person name="Kegel J."/>
            <person name="Klute M.J."/>
            <person name="Kuo A."/>
            <person name="Lefebvre S.C."/>
            <person name="Maumus F."/>
            <person name="Mayer C."/>
            <person name="Miller J."/>
            <person name="Monier A."/>
            <person name="Salamov A."/>
            <person name="Young J."/>
            <person name="Aguilar M."/>
            <person name="Claverie J.M."/>
            <person name="Frickenhaus S."/>
            <person name="Gonzalez K."/>
            <person name="Herman E.K."/>
            <person name="Lin Y.C."/>
            <person name="Napier J."/>
            <person name="Ogata H."/>
            <person name="Sarno A.F."/>
            <person name="Shmutz J."/>
            <person name="Schroeder D."/>
            <person name="de Vargas C."/>
            <person name="Verret F."/>
            <person name="von Dassow P."/>
            <person name="Valentin K."/>
            <person name="Van de Peer Y."/>
            <person name="Wheeler G."/>
            <person name="Dacks J.B."/>
            <person name="Delwiche C.F."/>
            <person name="Dyhrman S.T."/>
            <person name="Glockner G."/>
            <person name="John U."/>
            <person name="Richards T."/>
            <person name="Worden A.Z."/>
            <person name="Zhang X."/>
            <person name="Grigoriev I.V."/>
            <person name="Allen A.E."/>
            <person name="Bidle K."/>
            <person name="Borodovsky M."/>
            <person name="Bowler C."/>
            <person name="Brownlee C."/>
            <person name="Cock J.M."/>
            <person name="Elias M."/>
            <person name="Gladyshev V.N."/>
            <person name="Groth M."/>
            <person name="Guda C."/>
            <person name="Hadaegh A."/>
            <person name="Iglesias-Rodriguez M.D."/>
            <person name="Jenkins J."/>
            <person name="Jones B.M."/>
            <person name="Lawson T."/>
            <person name="Leese F."/>
            <person name="Lindquist E."/>
            <person name="Lobanov A."/>
            <person name="Lomsadze A."/>
            <person name="Malik S.B."/>
            <person name="Marsh M.E."/>
            <person name="Mackinder L."/>
            <person name="Mock T."/>
            <person name="Mueller-Roeber B."/>
            <person name="Pagarete A."/>
            <person name="Parker M."/>
            <person name="Probert I."/>
            <person name="Quesneville H."/>
            <person name="Raines C."/>
            <person name="Rensing S.A."/>
            <person name="Riano-Pachon D.M."/>
            <person name="Richier S."/>
            <person name="Rokitta S."/>
            <person name="Shiraiwa Y."/>
            <person name="Soanes D.M."/>
            <person name="van der Giezen M."/>
            <person name="Wahlund T.M."/>
            <person name="Williams B."/>
            <person name="Wilson W."/>
            <person name="Wolfe G."/>
            <person name="Wurch L.L."/>
        </authorList>
    </citation>
    <scope>NUCLEOTIDE SEQUENCE</scope>
</reference>
<evidence type="ECO:0000256" key="3">
    <source>
        <dbReference type="ARBA" id="ARBA00008392"/>
    </source>
</evidence>
<comment type="similarity">
    <text evidence="3">Belongs to the class-II pyridoxal-phosphate-dependent aminotransferase family.</text>
</comment>
<evidence type="ECO:0000259" key="12">
    <source>
        <dbReference type="Pfam" id="PF00155"/>
    </source>
</evidence>
<keyword evidence="6" id="KW-0028">Amino-acid biosynthesis</keyword>
<dbReference type="InterPro" id="IPR015421">
    <property type="entry name" value="PyrdxlP-dep_Trfase_major"/>
</dbReference>
<feature type="domain" description="Aminotransferase class I/classII large" evidence="12">
    <location>
        <begin position="251"/>
        <end position="429"/>
    </location>
</feature>
<comment type="catalytic activity">
    <reaction evidence="11">
        <text>L-histidinol phosphate + 2-oxoglutarate = 3-(imidazol-4-yl)-2-oxopropyl phosphate + L-glutamate</text>
        <dbReference type="Rhea" id="RHEA:23744"/>
        <dbReference type="ChEBI" id="CHEBI:16810"/>
        <dbReference type="ChEBI" id="CHEBI:29985"/>
        <dbReference type="ChEBI" id="CHEBI:57766"/>
        <dbReference type="ChEBI" id="CHEBI:57980"/>
        <dbReference type="EC" id="2.6.1.9"/>
    </reaction>
</comment>
<dbReference type="GO" id="GO:0004400">
    <property type="term" value="F:histidinol-phosphate transaminase activity"/>
    <property type="evidence" value="ECO:0007669"/>
    <property type="project" value="UniProtKB-EC"/>
</dbReference>
<proteinExistence type="inferred from homology"/>
<keyword evidence="5" id="KW-0032">Aminotransferase</keyword>
<sequence length="437" mass="46502">MSQQRDTAFAASLVVASLALAVLLARRRRRLPARFDLQRLVRPCVLRLAPYTFPPRFGLAEAPVLLDANENPHGSTVEALDAALHRYPDPRQARLKAAIAGLRGCAPSQVVVGCGSDEIIDLLIRVTCEPGRDSILVCSPTYAMYQIFASVNDVSTVDVPLSADDYQLRVGAILQSLTPRVKLVFLCSPGNPTGRLLRRADIEAIAAAATGSLRCRQPLLPPPSATASSSLRRRALSIAAVPEPALLLPAAAGSLVVVDEAYVDFAPDEAAASCVPLVGRTPNLVVSQTFSKAWGLAGARVGVAVAPEPLVSALDRAPFNLSTLAEQAALRAIRAAPAVRAQRDRVLAERDRVAAALSAPEFASAVRRVSPSDANFLLVRVANCRAVCDALAERHGVVVRYRGGMLHCDGCMRVTIGTEEENERMLAALRRAVAEPA</sequence>
<dbReference type="OMA" id="NFVQFGR"/>
<dbReference type="SUPFAM" id="SSF53383">
    <property type="entry name" value="PLP-dependent transferases"/>
    <property type="match status" value="1"/>
</dbReference>
<dbReference type="Pfam" id="PF00155">
    <property type="entry name" value="Aminotran_1_2"/>
    <property type="match status" value="2"/>
</dbReference>
<evidence type="ECO:0000256" key="6">
    <source>
        <dbReference type="ARBA" id="ARBA00022605"/>
    </source>
</evidence>
<dbReference type="PaxDb" id="2903-EOD41748"/>
<dbReference type="Gene3D" id="3.90.1150.10">
    <property type="entry name" value="Aspartate Aminotransferase, domain 1"/>
    <property type="match status" value="1"/>
</dbReference>
<keyword evidence="14" id="KW-1185">Reference proteome</keyword>
<dbReference type="GeneID" id="17287018"/>
<dbReference type="PROSITE" id="PS00599">
    <property type="entry name" value="AA_TRANSFER_CLASS_2"/>
    <property type="match status" value="1"/>
</dbReference>
<dbReference type="InterPro" id="IPR015424">
    <property type="entry name" value="PyrdxlP-dep_Trfase"/>
</dbReference>
<protein>
    <recommendedName>
        <fullName evidence="4">histidinol-phosphate transaminase</fullName>
        <ecNumber evidence="4">2.6.1.9</ecNumber>
    </recommendedName>
    <alternativeName>
        <fullName evidence="10">Imidazole acetol-phosphate transaminase</fullName>
    </alternativeName>
</protein>
<reference evidence="13" key="2">
    <citation type="submission" date="2024-10" db="UniProtKB">
        <authorList>
            <consortium name="EnsemblProtists"/>
        </authorList>
    </citation>
    <scope>IDENTIFICATION</scope>
</reference>
<dbReference type="Proteomes" id="UP000013827">
    <property type="component" value="Unassembled WGS sequence"/>
</dbReference>
<evidence type="ECO:0000256" key="11">
    <source>
        <dbReference type="ARBA" id="ARBA00047481"/>
    </source>
</evidence>
<dbReference type="InterPro" id="IPR004839">
    <property type="entry name" value="Aminotransferase_I/II_large"/>
</dbReference>
<evidence type="ECO:0000256" key="4">
    <source>
        <dbReference type="ARBA" id="ARBA00012748"/>
    </source>
</evidence>
<feature type="domain" description="Aminotransferase class I/classII large" evidence="12">
    <location>
        <begin position="79"/>
        <end position="209"/>
    </location>
</feature>
<dbReference type="GO" id="GO:0030170">
    <property type="term" value="F:pyridoxal phosphate binding"/>
    <property type="evidence" value="ECO:0007669"/>
    <property type="project" value="InterPro"/>
</dbReference>
<dbReference type="GO" id="GO:0000105">
    <property type="term" value="P:L-histidine biosynthetic process"/>
    <property type="evidence" value="ECO:0007669"/>
    <property type="project" value="UniProtKB-KW"/>
</dbReference>